<dbReference type="EMBL" id="MK387869">
    <property type="protein sequence ID" value="QAX92429.1"/>
    <property type="molecule type" value="Genomic_DNA"/>
</dbReference>
<protein>
    <submittedName>
        <fullName evidence="1">Uncharacterized protein</fullName>
    </submittedName>
</protein>
<organism evidence="1 2">
    <name type="scientific">Providencia phage vB_PstP_PS3</name>
    <dbReference type="NCBI Taxonomy" id="2848038"/>
    <lineage>
        <taxon>Viruses</taxon>
        <taxon>Duplodnaviria</taxon>
        <taxon>Heunggongvirae</taxon>
        <taxon>Uroviricota</taxon>
        <taxon>Caudoviricetes</taxon>
        <taxon>Autographivirales</taxon>
        <taxon>Autoscriptoviridae</taxon>
        <taxon>Slopekvirinae</taxon>
        <taxon>Kakivirus</taxon>
        <taxon>Kakivirus PS3</taxon>
    </lineage>
</organism>
<evidence type="ECO:0000313" key="2">
    <source>
        <dbReference type="Proteomes" id="UP000290695"/>
    </source>
</evidence>
<evidence type="ECO:0000313" key="1">
    <source>
        <dbReference type="EMBL" id="QAX92429.1"/>
    </source>
</evidence>
<dbReference type="Proteomes" id="UP000290695">
    <property type="component" value="Segment"/>
</dbReference>
<accession>A0A411AWG4</accession>
<name>A0A411AWG4_9CAUD</name>
<sequence length="57" mass="6290">MGSTEQLISWLTNVSQIPNYHCAMLGTECPNDVECPECVFNSVESIQTTVKTLLKGE</sequence>
<proteinExistence type="predicted"/>
<gene>
    <name evidence="1" type="ORF">Stuart_28</name>
</gene>
<keyword evidence="2" id="KW-1185">Reference proteome</keyword>
<reference evidence="2" key="1">
    <citation type="submission" date="2019-01" db="EMBL/GenBank/DDBJ databases">
        <title>PS3, a novel KP34virus infecting Providencia stuartii with a tail spike-associated depolymerase that enhances serum-mediated killing.</title>
        <authorList>
            <person name="Oliveira H."/>
            <person name="Mendes B."/>
            <person name="Lobocka M."/>
            <person name="Azeredo J."/>
        </authorList>
    </citation>
    <scope>NUCLEOTIDE SEQUENCE [LARGE SCALE GENOMIC DNA]</scope>
</reference>